<dbReference type="InterPro" id="IPR016032">
    <property type="entry name" value="Sig_transdc_resp-reg_C-effctor"/>
</dbReference>
<gene>
    <name evidence="1" type="ORF">M979_4094</name>
</gene>
<name>A0A1B7HH05_9ENTR</name>
<dbReference type="InterPro" id="IPR036388">
    <property type="entry name" value="WH-like_DNA-bd_sf"/>
</dbReference>
<evidence type="ECO:0000313" key="2">
    <source>
        <dbReference type="Proteomes" id="UP000078286"/>
    </source>
</evidence>
<dbReference type="GO" id="GO:0003677">
    <property type="term" value="F:DNA binding"/>
    <property type="evidence" value="ECO:0007669"/>
    <property type="project" value="InterPro"/>
</dbReference>
<dbReference type="Proteomes" id="UP000078286">
    <property type="component" value="Unassembled WGS sequence"/>
</dbReference>
<dbReference type="GO" id="GO:0006355">
    <property type="term" value="P:regulation of DNA-templated transcription"/>
    <property type="evidence" value="ECO:0007669"/>
    <property type="project" value="InterPro"/>
</dbReference>
<keyword evidence="2" id="KW-1185">Reference proteome</keyword>
<dbReference type="RefSeq" id="WP_034460800.1">
    <property type="nucleotide sequence ID" value="NZ_LXEO01000066.1"/>
</dbReference>
<dbReference type="SUPFAM" id="SSF46894">
    <property type="entry name" value="C-terminal effector domain of the bipartite response regulators"/>
    <property type="match status" value="1"/>
</dbReference>
<protein>
    <submittedName>
        <fullName evidence="1">Signal transduction response regulator</fullName>
    </submittedName>
</protein>
<dbReference type="Gene3D" id="1.10.10.10">
    <property type="entry name" value="Winged helix-like DNA-binding domain superfamily/Winged helix DNA-binding domain"/>
    <property type="match status" value="1"/>
</dbReference>
<dbReference type="EMBL" id="LXEO01000066">
    <property type="protein sequence ID" value="OAT14919.1"/>
    <property type="molecule type" value="Genomic_DNA"/>
</dbReference>
<comment type="caution">
    <text evidence="1">The sequence shown here is derived from an EMBL/GenBank/DDBJ whole genome shotgun (WGS) entry which is preliminary data.</text>
</comment>
<proteinExistence type="predicted"/>
<evidence type="ECO:0000313" key="1">
    <source>
        <dbReference type="EMBL" id="OAT14919.1"/>
    </source>
</evidence>
<dbReference type="PATRIC" id="fig|1354255.3.peg.4211"/>
<sequence length="131" mass="15278">MFTSTFGFLINDNIQVDIHHRRIIKLDMDDARKAYALNVCVIAIKDLHMMLLAYLLNNACEKPVNRDDIFKNVWDDRNFKSSSQILWSTLKELKTDLMMVGLDPDFIKSDRGAFYSINAHKVQALYIKNQH</sequence>
<dbReference type="AlphaFoldDB" id="A0A1B7HH05"/>
<accession>A0A1B7HH05</accession>
<organism evidence="1 2">
    <name type="scientific">Buttiauxella noackiae ATCC 51607</name>
    <dbReference type="NCBI Taxonomy" id="1354255"/>
    <lineage>
        <taxon>Bacteria</taxon>
        <taxon>Pseudomonadati</taxon>
        <taxon>Pseudomonadota</taxon>
        <taxon>Gammaproteobacteria</taxon>
        <taxon>Enterobacterales</taxon>
        <taxon>Enterobacteriaceae</taxon>
        <taxon>Buttiauxella</taxon>
    </lineage>
</organism>
<reference evidence="1 2" key="1">
    <citation type="submission" date="2016-04" db="EMBL/GenBank/DDBJ databases">
        <title>ATOL: Assembling a taxonomically balanced genome-scale reconstruction of the evolutionary history of the Enterobacteriaceae.</title>
        <authorList>
            <person name="Plunkett G.III."/>
            <person name="Neeno-Eckwall E.C."/>
            <person name="Glasner J.D."/>
            <person name="Perna N.T."/>
        </authorList>
    </citation>
    <scope>NUCLEOTIDE SEQUENCE [LARGE SCALE GENOMIC DNA]</scope>
    <source>
        <strain evidence="1 2">ATCC 51607</strain>
    </source>
</reference>